<dbReference type="InterPro" id="IPR045053">
    <property type="entry name" value="MAN-like"/>
</dbReference>
<dbReference type="SUPFAM" id="SSF51445">
    <property type="entry name" value="(Trans)glycosidases"/>
    <property type="match status" value="1"/>
</dbReference>
<dbReference type="EMBL" id="MU157830">
    <property type="protein sequence ID" value="KAF9532976.1"/>
    <property type="molecule type" value="Genomic_DNA"/>
</dbReference>
<proteinExistence type="inferred from homology"/>
<evidence type="ECO:0000256" key="8">
    <source>
        <dbReference type="ARBA" id="ARBA00023295"/>
    </source>
</evidence>
<dbReference type="EC" id="3.2.1.78" evidence="4"/>
<comment type="caution">
    <text evidence="11">The sequence shown here is derived from an EMBL/GenBank/DDBJ whole genome shotgun (WGS) entry which is preliminary data.</text>
</comment>
<dbReference type="Proteomes" id="UP000807306">
    <property type="component" value="Unassembled WGS sequence"/>
</dbReference>
<evidence type="ECO:0000256" key="3">
    <source>
        <dbReference type="ARBA" id="ARBA00005641"/>
    </source>
</evidence>
<reference evidence="11" key="1">
    <citation type="submission" date="2020-11" db="EMBL/GenBank/DDBJ databases">
        <authorList>
            <consortium name="DOE Joint Genome Institute"/>
            <person name="Ahrendt S."/>
            <person name="Riley R."/>
            <person name="Andreopoulos W."/>
            <person name="Labutti K."/>
            <person name="Pangilinan J."/>
            <person name="Ruiz-Duenas F.J."/>
            <person name="Barrasa J.M."/>
            <person name="Sanchez-Garcia M."/>
            <person name="Camarero S."/>
            <person name="Miyauchi S."/>
            <person name="Serrano A."/>
            <person name="Linde D."/>
            <person name="Babiker R."/>
            <person name="Drula E."/>
            <person name="Ayuso-Fernandez I."/>
            <person name="Pacheco R."/>
            <person name="Padilla G."/>
            <person name="Ferreira P."/>
            <person name="Barriuso J."/>
            <person name="Kellner H."/>
            <person name="Castanera R."/>
            <person name="Alfaro M."/>
            <person name="Ramirez L."/>
            <person name="Pisabarro A.G."/>
            <person name="Kuo A."/>
            <person name="Tritt A."/>
            <person name="Lipzen A."/>
            <person name="He G."/>
            <person name="Yan M."/>
            <person name="Ng V."/>
            <person name="Cullen D."/>
            <person name="Martin F."/>
            <person name="Rosso M.-N."/>
            <person name="Henrissat B."/>
            <person name="Hibbett D."/>
            <person name="Martinez A.T."/>
            <person name="Grigoriev I.V."/>
        </authorList>
    </citation>
    <scope>NUCLEOTIDE SEQUENCE</scope>
    <source>
        <strain evidence="11">CBS 506.95</strain>
    </source>
</reference>
<keyword evidence="12" id="KW-1185">Reference proteome</keyword>
<dbReference type="AlphaFoldDB" id="A0A9P6ENA5"/>
<sequence>MFIRFWQVLLAAVVVSAATPTRSVNRRQNAPSPKFVSTSDGHFSVNGAPLNFVGTNAYWLPTLNSDDDIDKTLASIAAAGVKVVRTWAFNDVETVPQNGTWFQLISNGTTSVNEGANGLKKLDTVLSLAEKHNLYVMLTLTNNWNPRPLLEGKNVTSRDITPGTGNQLPRNTLSNDYGGMDVYVRTFSDPLHDNFYTNQNILDKFLNYTTQVVKRYVNSPAVFAWELANDPRCNSTLPSTNGCTPQTITRWHATVAAHIKSVDPNHLVSSGNQGFLCVDCPKLFPPVTPPPPQTSASPGRRRAIKPLTKRGILEERRLSLKKSRELRKRDGVSGGISIRGRWTSTETRRQTGVNLGPSFDGSHGVDSQDILNIPDIGFGSAQLFPDQATYGPDDPNLSSFDNIVQQGNQWIQQQAAVGKLLGKPVSMNAFGLVTQSNAPAYVPFNSTQAPFAPDSGTPTASAPYGVTDQQRDQAYTTWLQTGLQSGLSGMIQYQWSQSGLTPSVGTNIVPATGGTTTTPVVPGTGVSPNDGYGIQGQGEDGAVQTIQQASQQFAQD</sequence>
<evidence type="ECO:0000256" key="4">
    <source>
        <dbReference type="ARBA" id="ARBA00012706"/>
    </source>
</evidence>
<evidence type="ECO:0000256" key="6">
    <source>
        <dbReference type="ARBA" id="ARBA00022729"/>
    </source>
</evidence>
<comment type="subcellular location">
    <subcellularLocation>
        <location evidence="2">Secreted</location>
    </subcellularLocation>
</comment>
<evidence type="ECO:0000256" key="1">
    <source>
        <dbReference type="ARBA" id="ARBA00001678"/>
    </source>
</evidence>
<dbReference type="Pfam" id="PF26410">
    <property type="entry name" value="GH5_mannosidase"/>
    <property type="match status" value="1"/>
</dbReference>
<dbReference type="InterPro" id="IPR001547">
    <property type="entry name" value="Glyco_hydro_5"/>
</dbReference>
<evidence type="ECO:0000313" key="12">
    <source>
        <dbReference type="Proteomes" id="UP000807306"/>
    </source>
</evidence>
<dbReference type="GO" id="GO:0005576">
    <property type="term" value="C:extracellular region"/>
    <property type="evidence" value="ECO:0007669"/>
    <property type="project" value="UniProtKB-SubCell"/>
</dbReference>
<dbReference type="OrthoDB" id="406631at2759"/>
<dbReference type="GO" id="GO:0046355">
    <property type="term" value="P:mannan catabolic process"/>
    <property type="evidence" value="ECO:0007669"/>
    <property type="project" value="UniProtKB-ARBA"/>
</dbReference>
<evidence type="ECO:0000256" key="9">
    <source>
        <dbReference type="SAM" id="SignalP"/>
    </source>
</evidence>
<keyword evidence="5" id="KW-0964">Secreted</keyword>
<dbReference type="InterPro" id="IPR017853">
    <property type="entry name" value="GH"/>
</dbReference>
<evidence type="ECO:0000313" key="11">
    <source>
        <dbReference type="EMBL" id="KAF9532976.1"/>
    </source>
</evidence>
<keyword evidence="8" id="KW-0326">Glycosidase</keyword>
<evidence type="ECO:0000256" key="5">
    <source>
        <dbReference type="ARBA" id="ARBA00022525"/>
    </source>
</evidence>
<comment type="catalytic activity">
    <reaction evidence="1">
        <text>Random hydrolysis of (1-&gt;4)-beta-D-mannosidic linkages in mannans, galactomannans and glucomannans.</text>
        <dbReference type="EC" id="3.2.1.78"/>
    </reaction>
</comment>
<protein>
    <recommendedName>
        <fullName evidence="4">mannan endo-1,4-beta-mannosidase</fullName>
        <ecNumber evidence="4">3.2.1.78</ecNumber>
    </recommendedName>
</protein>
<comment type="similarity">
    <text evidence="3">Belongs to the glycosyl hydrolase 5 (cellulase A) family.</text>
</comment>
<organism evidence="11 12">
    <name type="scientific">Crepidotus variabilis</name>
    <dbReference type="NCBI Taxonomy" id="179855"/>
    <lineage>
        <taxon>Eukaryota</taxon>
        <taxon>Fungi</taxon>
        <taxon>Dikarya</taxon>
        <taxon>Basidiomycota</taxon>
        <taxon>Agaricomycotina</taxon>
        <taxon>Agaricomycetes</taxon>
        <taxon>Agaricomycetidae</taxon>
        <taxon>Agaricales</taxon>
        <taxon>Agaricineae</taxon>
        <taxon>Crepidotaceae</taxon>
        <taxon>Crepidotus</taxon>
    </lineage>
</organism>
<dbReference type="PANTHER" id="PTHR31451">
    <property type="match status" value="1"/>
</dbReference>
<dbReference type="PANTHER" id="PTHR31451:SF39">
    <property type="entry name" value="MANNAN ENDO-1,4-BETA-MANNOSIDASE 1"/>
    <property type="match status" value="1"/>
</dbReference>
<keyword evidence="6 9" id="KW-0732">Signal</keyword>
<evidence type="ECO:0000256" key="2">
    <source>
        <dbReference type="ARBA" id="ARBA00004613"/>
    </source>
</evidence>
<evidence type="ECO:0000259" key="10">
    <source>
        <dbReference type="Pfam" id="PF26410"/>
    </source>
</evidence>
<evidence type="ECO:0000256" key="7">
    <source>
        <dbReference type="ARBA" id="ARBA00022801"/>
    </source>
</evidence>
<accession>A0A9P6ENA5</accession>
<feature type="chain" id="PRO_5040416890" description="mannan endo-1,4-beta-mannosidase" evidence="9">
    <location>
        <begin position="19"/>
        <end position="556"/>
    </location>
</feature>
<feature type="signal peptide" evidence="9">
    <location>
        <begin position="1"/>
        <end position="18"/>
    </location>
</feature>
<feature type="domain" description="Glycoside hydrolase family 5" evidence="10">
    <location>
        <begin position="34"/>
        <end position="275"/>
    </location>
</feature>
<dbReference type="GO" id="GO:0016985">
    <property type="term" value="F:mannan endo-1,4-beta-mannosidase activity"/>
    <property type="evidence" value="ECO:0007669"/>
    <property type="project" value="UniProtKB-EC"/>
</dbReference>
<keyword evidence="7 11" id="KW-0378">Hydrolase</keyword>
<gene>
    <name evidence="11" type="ORF">CPB83DRAFT_846720</name>
</gene>
<name>A0A9P6ENA5_9AGAR</name>
<dbReference type="Gene3D" id="3.20.20.80">
    <property type="entry name" value="Glycosidases"/>
    <property type="match status" value="1"/>
</dbReference>